<sequence length="225" mass="23511">MKKILLAGVAAAGLIASGAAAFAADLPSRNVAPVAPAPVVPIFTWTGFYVGVNAGYGWGEFSKAPGFDDPDGFVGGGQIGYNYQIGQFVVGLETDIQYADLKGSTSATTFANGNIGTGRGEVEYFGTVRARVGAAFDRALIYVTGGLAYGETKFSGIDATAGLSFSKSETSVGWTLGAGLEYAFTNNITAKAEYLYVDLGDNRYYGANKAETQFSVVRAGLNYKF</sequence>
<feature type="domain" description="Outer membrane protein beta-barrel" evidence="7">
    <location>
        <begin position="44"/>
        <end position="225"/>
    </location>
</feature>
<dbReference type="PANTHER" id="PTHR34001:SF3">
    <property type="entry name" value="BLL7405 PROTEIN"/>
    <property type="match status" value="1"/>
</dbReference>
<reference evidence="8 9" key="1">
    <citation type="submission" date="2020-08" db="EMBL/GenBank/DDBJ databases">
        <title>Genomic Encyclopedia of Type Strains, Phase IV (KMG-IV): sequencing the most valuable type-strain genomes for metagenomic binning, comparative biology and taxonomic classification.</title>
        <authorList>
            <person name="Goeker M."/>
        </authorList>
    </citation>
    <scope>NUCLEOTIDE SEQUENCE [LARGE SCALE GENOMIC DNA]</scope>
    <source>
        <strain evidence="8 9">DSM 103737</strain>
    </source>
</reference>
<gene>
    <name evidence="8" type="ORF">GGR16_003084</name>
</gene>
<dbReference type="Gene3D" id="2.40.160.20">
    <property type="match status" value="1"/>
</dbReference>
<dbReference type="PANTHER" id="PTHR34001">
    <property type="entry name" value="BLL7405 PROTEIN"/>
    <property type="match status" value="1"/>
</dbReference>
<evidence type="ECO:0000313" key="8">
    <source>
        <dbReference type="EMBL" id="MBB4018050.1"/>
    </source>
</evidence>
<protein>
    <submittedName>
        <fullName evidence="8">Outer membrane immunogenic protein</fullName>
    </submittedName>
</protein>
<feature type="chain" id="PRO_5032848966" evidence="6">
    <location>
        <begin position="24"/>
        <end position="225"/>
    </location>
</feature>
<comment type="similarity">
    <text evidence="5">Belongs to the Omp25/RopB family.</text>
</comment>
<keyword evidence="3" id="KW-0472">Membrane</keyword>
<comment type="subcellular location">
    <subcellularLocation>
        <location evidence="1">Cell outer membrane</location>
    </subcellularLocation>
</comment>
<dbReference type="Proteomes" id="UP000577362">
    <property type="component" value="Unassembled WGS sequence"/>
</dbReference>
<evidence type="ECO:0000256" key="5">
    <source>
        <dbReference type="ARBA" id="ARBA00038306"/>
    </source>
</evidence>
<dbReference type="InterPro" id="IPR027385">
    <property type="entry name" value="Beta-barrel_OMP"/>
</dbReference>
<comment type="caution">
    <text evidence="8">The sequence shown here is derived from an EMBL/GenBank/DDBJ whole genome shotgun (WGS) entry which is preliminary data.</text>
</comment>
<evidence type="ECO:0000256" key="4">
    <source>
        <dbReference type="ARBA" id="ARBA00023237"/>
    </source>
</evidence>
<evidence type="ECO:0000259" key="7">
    <source>
        <dbReference type="Pfam" id="PF13505"/>
    </source>
</evidence>
<dbReference type="EMBL" id="JACIEN010000003">
    <property type="protein sequence ID" value="MBB4018050.1"/>
    <property type="molecule type" value="Genomic_DNA"/>
</dbReference>
<evidence type="ECO:0000256" key="3">
    <source>
        <dbReference type="ARBA" id="ARBA00023136"/>
    </source>
</evidence>
<dbReference type="SUPFAM" id="SSF56925">
    <property type="entry name" value="OMPA-like"/>
    <property type="match status" value="1"/>
</dbReference>
<keyword evidence="2 6" id="KW-0732">Signal</keyword>
<proteinExistence type="inferred from homology"/>
<keyword evidence="4" id="KW-0998">Cell outer membrane</keyword>
<name>A0A840BYK9_9HYPH</name>
<dbReference type="InterPro" id="IPR051692">
    <property type="entry name" value="OMP-like"/>
</dbReference>
<feature type="signal peptide" evidence="6">
    <location>
        <begin position="1"/>
        <end position="23"/>
    </location>
</feature>
<evidence type="ECO:0000256" key="1">
    <source>
        <dbReference type="ARBA" id="ARBA00004442"/>
    </source>
</evidence>
<evidence type="ECO:0000256" key="2">
    <source>
        <dbReference type="ARBA" id="ARBA00022729"/>
    </source>
</evidence>
<keyword evidence="9" id="KW-1185">Reference proteome</keyword>
<dbReference type="GO" id="GO:0009279">
    <property type="term" value="C:cell outer membrane"/>
    <property type="evidence" value="ECO:0007669"/>
    <property type="project" value="UniProtKB-SubCell"/>
</dbReference>
<dbReference type="Pfam" id="PF13505">
    <property type="entry name" value="OMP_b-brl"/>
    <property type="match status" value="1"/>
</dbReference>
<organism evidence="8 9">
    <name type="scientific">Chelatococcus caeni</name>
    <dbReference type="NCBI Taxonomy" id="1348468"/>
    <lineage>
        <taxon>Bacteria</taxon>
        <taxon>Pseudomonadati</taxon>
        <taxon>Pseudomonadota</taxon>
        <taxon>Alphaproteobacteria</taxon>
        <taxon>Hyphomicrobiales</taxon>
        <taxon>Chelatococcaceae</taxon>
        <taxon>Chelatococcus</taxon>
    </lineage>
</organism>
<dbReference type="AlphaFoldDB" id="A0A840BYK9"/>
<evidence type="ECO:0000313" key="9">
    <source>
        <dbReference type="Proteomes" id="UP000577362"/>
    </source>
</evidence>
<evidence type="ECO:0000256" key="6">
    <source>
        <dbReference type="SAM" id="SignalP"/>
    </source>
</evidence>
<dbReference type="InterPro" id="IPR011250">
    <property type="entry name" value="OMP/PagP_B-barrel"/>
</dbReference>
<accession>A0A840BYK9</accession>
<dbReference type="RefSeq" id="WP_026014801.1">
    <property type="nucleotide sequence ID" value="NZ_JACIEN010000003.1"/>
</dbReference>